<evidence type="ECO:0000313" key="7">
    <source>
        <dbReference type="Proteomes" id="UP000294241"/>
    </source>
</evidence>
<feature type="chain" id="PRO_5043194912" description="Cell wall-binding repeat-containing protein" evidence="1">
    <location>
        <begin position="25"/>
        <end position="402"/>
    </location>
</feature>
<dbReference type="RefSeq" id="WP_077383332.1">
    <property type="nucleotide sequence ID" value="NZ_SHSD01000043.1"/>
</dbReference>
<dbReference type="EMBL" id="SHPS01000036">
    <property type="protein sequence ID" value="TCD84357.1"/>
    <property type="molecule type" value="Genomic_DNA"/>
</dbReference>
<gene>
    <name evidence="2" type="ORF">MCC10009_1899</name>
    <name evidence="3" type="ORF">MCC10083_1824</name>
    <name evidence="4" type="ORF">MCC10100_1874</name>
</gene>
<dbReference type="Proteomes" id="UP000291226">
    <property type="component" value="Unassembled WGS sequence"/>
</dbReference>
<sequence length="402" mass="43307">MHWSKGKKLLVRSLCVLTASSLMAAPAYAASATSITRLDGNTRYETMGRVVQTAFPKQSDYAVLASGDNFPDALAASSLAGALKAPIILTSSTTLSSEARNELQRLEARTVAIVGGSSAVSTAVENQVSQIVSDGTVVRFSGETRIETALSIYRNAPRQLPVTWSRTGIVTTSSNFADALSISPYAYSTASPIFLTDKNGLEPDVQQSLSHFDFDKAIIVGGSAVVPNIVEIQLSNQQLSTTRLSGNTRYDTSNQVGRFILNESVYTPSDIVFTTGENFPDALAGSALAGTRNTILLLAGNKYSPTIPFAEQNISYPQNIYVLGGKNAFTSPTINFISLRYGHGEIEPDPSEYVNESGVTPGAWCKKRDRGKKALSKHGTVMICSADPEDPDTYRWREYTGW</sequence>
<evidence type="ECO:0000313" key="2">
    <source>
        <dbReference type="EMBL" id="TCD84357.1"/>
    </source>
</evidence>
<evidence type="ECO:0000313" key="4">
    <source>
        <dbReference type="EMBL" id="TCF37644.1"/>
    </source>
</evidence>
<evidence type="ECO:0008006" key="8">
    <source>
        <dbReference type="Google" id="ProtNLM"/>
    </source>
</evidence>
<dbReference type="AlphaFoldDB" id="A0A4R0SU81"/>
<dbReference type="Pfam" id="PF04122">
    <property type="entry name" value="CW_binding_2"/>
    <property type="match status" value="3"/>
</dbReference>
<dbReference type="PANTHER" id="PTHR30032:SF8">
    <property type="entry name" value="GERMINATION-SPECIFIC N-ACETYLMURAMOYL-L-ALANINE AMIDASE"/>
    <property type="match status" value="1"/>
</dbReference>
<reference evidence="5 6" key="1">
    <citation type="journal article" date="2018" name="Sci. Rep.">
        <title>Genomic diversity and distribution of Bifidobacterium longum subsp. longum across the human lifespan.</title>
        <authorList>
            <person name="Odamaki T."/>
            <person name="Bottacini F."/>
            <person name="Kato K."/>
            <person name="Mitsuyama E."/>
            <person name="Yoshida K."/>
            <person name="Horigome A."/>
            <person name="Xiao J.Z."/>
            <person name="van Sinderen D."/>
        </authorList>
    </citation>
    <scope>NUCLEOTIDE SEQUENCE [LARGE SCALE GENOMIC DNA]</scope>
    <source>
        <strain evidence="2 6">MCC10009</strain>
        <strain evidence="3 5">MCC10083</strain>
        <strain evidence="4 7">MCC10100</strain>
    </source>
</reference>
<keyword evidence="1" id="KW-0732">Signal</keyword>
<evidence type="ECO:0000313" key="3">
    <source>
        <dbReference type="EMBL" id="TCF07924.1"/>
    </source>
</evidence>
<organism evidence="2 6">
    <name type="scientific">Bifidobacterium longum subsp. longum</name>
    <dbReference type="NCBI Taxonomy" id="1679"/>
    <lineage>
        <taxon>Bacteria</taxon>
        <taxon>Bacillati</taxon>
        <taxon>Actinomycetota</taxon>
        <taxon>Actinomycetes</taxon>
        <taxon>Bifidobacteriales</taxon>
        <taxon>Bifidobacteriaceae</taxon>
        <taxon>Bifidobacterium</taxon>
    </lineage>
</organism>
<comment type="caution">
    <text evidence="2">The sequence shown here is derived from an EMBL/GenBank/DDBJ whole genome shotgun (WGS) entry which is preliminary data.</text>
</comment>
<dbReference type="EMBL" id="SHSD01000043">
    <property type="protein sequence ID" value="TCF07924.1"/>
    <property type="molecule type" value="Genomic_DNA"/>
</dbReference>
<feature type="signal peptide" evidence="1">
    <location>
        <begin position="1"/>
        <end position="24"/>
    </location>
</feature>
<evidence type="ECO:0000313" key="6">
    <source>
        <dbReference type="Proteomes" id="UP000291881"/>
    </source>
</evidence>
<dbReference type="EMBL" id="SHST01000032">
    <property type="protein sequence ID" value="TCF37644.1"/>
    <property type="molecule type" value="Genomic_DNA"/>
</dbReference>
<dbReference type="Proteomes" id="UP000291881">
    <property type="component" value="Unassembled WGS sequence"/>
</dbReference>
<dbReference type="InterPro" id="IPR007253">
    <property type="entry name" value="Cell_wall-bd_2"/>
</dbReference>
<dbReference type="Gene3D" id="3.40.50.12090">
    <property type="match status" value="2"/>
</dbReference>
<dbReference type="Proteomes" id="UP000294241">
    <property type="component" value="Unassembled WGS sequence"/>
</dbReference>
<protein>
    <recommendedName>
        <fullName evidence="8">Cell wall-binding repeat-containing protein</fullName>
    </recommendedName>
</protein>
<evidence type="ECO:0000256" key="1">
    <source>
        <dbReference type="SAM" id="SignalP"/>
    </source>
</evidence>
<name>A0A4R0SU81_BIFLL</name>
<accession>A0A4R0SU81</accession>
<evidence type="ECO:0000313" key="5">
    <source>
        <dbReference type="Proteomes" id="UP000291226"/>
    </source>
</evidence>
<dbReference type="PANTHER" id="PTHR30032">
    <property type="entry name" value="N-ACETYLMURAMOYL-L-ALANINE AMIDASE-RELATED"/>
    <property type="match status" value="1"/>
</dbReference>
<proteinExistence type="predicted"/>
<dbReference type="InterPro" id="IPR051922">
    <property type="entry name" value="Bact_Sporulation_Assoc"/>
</dbReference>
<reference evidence="2" key="2">
    <citation type="submission" date="2019-02" db="EMBL/GenBank/DDBJ databases">
        <authorList>
            <person name="Odamaki T."/>
        </authorList>
    </citation>
    <scope>NUCLEOTIDE SEQUENCE</scope>
    <source>
        <strain evidence="2">MCC10009</strain>
        <strain evidence="3">MCC10083</strain>
        <strain evidence="4">MCC10100</strain>
    </source>
</reference>